<feature type="compositionally biased region" description="Low complexity" evidence="1">
    <location>
        <begin position="78"/>
        <end position="92"/>
    </location>
</feature>
<keyword evidence="5" id="KW-1185">Reference proteome</keyword>
<feature type="region of interest" description="Disordered" evidence="1">
    <location>
        <begin position="151"/>
        <end position="179"/>
    </location>
</feature>
<proteinExistence type="predicted"/>
<dbReference type="InterPro" id="IPR025392">
    <property type="entry name" value="DUF4124"/>
</dbReference>
<name>A0A840L6Y0_9BURK</name>
<evidence type="ECO:0000313" key="4">
    <source>
        <dbReference type="EMBL" id="MBB4841919.1"/>
    </source>
</evidence>
<feature type="compositionally biased region" description="Basic and acidic residues" evidence="1">
    <location>
        <begin position="93"/>
        <end position="127"/>
    </location>
</feature>
<evidence type="ECO:0000256" key="2">
    <source>
        <dbReference type="SAM" id="SignalP"/>
    </source>
</evidence>
<feature type="signal peptide" evidence="2">
    <location>
        <begin position="1"/>
        <end position="29"/>
    </location>
</feature>
<feature type="domain" description="DUF4124" evidence="3">
    <location>
        <begin position="19"/>
        <end position="67"/>
    </location>
</feature>
<keyword evidence="2" id="KW-0732">Signal</keyword>
<comment type="caution">
    <text evidence="4">The sequence shown here is derived from an EMBL/GenBank/DDBJ whole genome shotgun (WGS) entry which is preliminary data.</text>
</comment>
<dbReference type="Pfam" id="PF13511">
    <property type="entry name" value="DUF4124"/>
    <property type="match status" value="1"/>
</dbReference>
<dbReference type="EMBL" id="JACHLP010000001">
    <property type="protein sequence ID" value="MBB4841919.1"/>
    <property type="molecule type" value="Genomic_DNA"/>
</dbReference>
<protein>
    <recommendedName>
        <fullName evidence="3">DUF4124 domain-containing protein</fullName>
    </recommendedName>
</protein>
<evidence type="ECO:0000256" key="1">
    <source>
        <dbReference type="SAM" id="MobiDB-lite"/>
    </source>
</evidence>
<dbReference type="Proteomes" id="UP000562027">
    <property type="component" value="Unassembled WGS sequence"/>
</dbReference>
<reference evidence="4 5" key="1">
    <citation type="submission" date="2020-08" db="EMBL/GenBank/DDBJ databases">
        <title>Functional genomics of gut bacteria from endangered species of beetles.</title>
        <authorList>
            <person name="Carlos-Shanley C."/>
        </authorList>
    </citation>
    <scope>NUCLEOTIDE SEQUENCE [LARGE SCALE GENOMIC DNA]</scope>
    <source>
        <strain evidence="4 5">S00239</strain>
    </source>
</reference>
<dbReference type="RefSeq" id="WP_184295695.1">
    <property type="nucleotide sequence ID" value="NZ_JACHLP010000001.1"/>
</dbReference>
<dbReference type="AlphaFoldDB" id="A0A840L6Y0"/>
<feature type="compositionally biased region" description="Basic and acidic residues" evidence="1">
    <location>
        <begin position="158"/>
        <end position="169"/>
    </location>
</feature>
<accession>A0A840L6Y0</accession>
<feature type="chain" id="PRO_5032620397" description="DUF4124 domain-containing protein" evidence="2">
    <location>
        <begin position="30"/>
        <end position="179"/>
    </location>
</feature>
<evidence type="ECO:0000313" key="5">
    <source>
        <dbReference type="Proteomes" id="UP000562027"/>
    </source>
</evidence>
<organism evidence="4 5">
    <name type="scientific">Roseateles oligotrophus</name>
    <dbReference type="NCBI Taxonomy" id="1769250"/>
    <lineage>
        <taxon>Bacteria</taxon>
        <taxon>Pseudomonadati</taxon>
        <taxon>Pseudomonadota</taxon>
        <taxon>Betaproteobacteria</taxon>
        <taxon>Burkholderiales</taxon>
        <taxon>Sphaerotilaceae</taxon>
        <taxon>Roseateles</taxon>
    </lineage>
</organism>
<gene>
    <name evidence="4" type="ORF">HNP55_000414</name>
</gene>
<sequence length="179" mass="19742">MSKTHSLAALTRLALLSVLMLGAALPASAQWKWRDPTGKLQFSDLPPPNGTPEKDILQRPANARRAPIVVQPYGQTTASEAPASAASAVRSAPSKEELARQAQEKQREKELQAQQKEEARRSAEQRRANCQSAQDNLRLLESGVRIRRVNAQGEPEVLDDKQREAELQRTRAAASSECR</sequence>
<feature type="region of interest" description="Disordered" evidence="1">
    <location>
        <begin position="30"/>
        <end position="136"/>
    </location>
</feature>
<evidence type="ECO:0000259" key="3">
    <source>
        <dbReference type="Pfam" id="PF13511"/>
    </source>
</evidence>